<keyword evidence="3" id="KW-1185">Reference proteome</keyword>
<accession>A0A0A1U9P9</accession>
<dbReference type="EMBL" id="KB206689">
    <property type="protein sequence ID" value="ELP88850.1"/>
    <property type="molecule type" value="Genomic_DNA"/>
</dbReference>
<dbReference type="Gene3D" id="3.80.10.10">
    <property type="entry name" value="Ribonuclease Inhibitor"/>
    <property type="match status" value="2"/>
</dbReference>
<dbReference type="InterPro" id="IPR026906">
    <property type="entry name" value="LRR_5"/>
</dbReference>
<organism evidence="2 3">
    <name type="scientific">Entamoeba invadens IP1</name>
    <dbReference type="NCBI Taxonomy" id="370355"/>
    <lineage>
        <taxon>Eukaryota</taxon>
        <taxon>Amoebozoa</taxon>
        <taxon>Evosea</taxon>
        <taxon>Archamoebae</taxon>
        <taxon>Mastigamoebida</taxon>
        <taxon>Entamoebidae</taxon>
        <taxon>Entamoeba</taxon>
    </lineage>
</organism>
<sequence>MFITALYLLKTKLTVKPKMVTLCSYHGMIVSKYLKTIRDFIILEFVCKKFYCNMKKFHYNPIPLNHKTIFNFPHVETLHLFNVKDETFGNGIIIIFNVGYTTVDMNKNKNFIFIYIFKNVTFTKNDRKKFGNAILKYVKKIGDHCFGKCKNMNSVEISFCVTLIGGFCFMSSHCIFTIFYRCKKLSTIYLPPHILSISNCCFSKCSGLINITTPLHVKSFGHFSLGECTSLSHLDLPTSVLNIGNFCFFACCSPSDINIPSSVTSIGHNRFHCCTNLTSVILSSQTTSIEHDCFYKFSTLNSIILPMSVTSIAEYCF</sequence>
<keyword evidence="1" id="KW-0472">Membrane</keyword>
<dbReference type="PANTHER" id="PTHR45661">
    <property type="entry name" value="SURFACE ANTIGEN"/>
    <property type="match status" value="1"/>
</dbReference>
<name>A0A0A1U9P9_ENTIV</name>
<reference evidence="2 3" key="1">
    <citation type="submission" date="2012-10" db="EMBL/GenBank/DDBJ databases">
        <authorList>
            <person name="Zafar N."/>
            <person name="Inman J."/>
            <person name="Hall N."/>
            <person name="Lorenzi H."/>
            <person name="Caler E."/>
        </authorList>
    </citation>
    <scope>NUCLEOTIDE SEQUENCE [LARGE SCALE GENOMIC DNA]</scope>
    <source>
        <strain evidence="2 3">IP1</strain>
    </source>
</reference>
<dbReference type="KEGG" id="eiv:EIN_474520"/>
<gene>
    <name evidence="2" type="ORF">EIN_474520</name>
</gene>
<dbReference type="AlphaFoldDB" id="A0A0A1U9P9"/>
<dbReference type="VEuPathDB" id="AmoebaDB:EIN_474520"/>
<dbReference type="RefSeq" id="XP_004255621.1">
    <property type="nucleotide sequence ID" value="XM_004255573.1"/>
</dbReference>
<dbReference type="SUPFAM" id="SSF52058">
    <property type="entry name" value="L domain-like"/>
    <property type="match status" value="1"/>
</dbReference>
<evidence type="ECO:0000313" key="3">
    <source>
        <dbReference type="Proteomes" id="UP000014680"/>
    </source>
</evidence>
<dbReference type="OrthoDB" id="25727at2759"/>
<dbReference type="Pfam" id="PF13306">
    <property type="entry name" value="LRR_5"/>
    <property type="match status" value="1"/>
</dbReference>
<proteinExistence type="predicted"/>
<protein>
    <recommendedName>
        <fullName evidence="4">Leucine rich repeat containing protein BspA family protein</fullName>
    </recommendedName>
</protein>
<keyword evidence="1" id="KW-0812">Transmembrane</keyword>
<dbReference type="InterPro" id="IPR032675">
    <property type="entry name" value="LRR_dom_sf"/>
</dbReference>
<dbReference type="Proteomes" id="UP000014680">
    <property type="component" value="Unassembled WGS sequence"/>
</dbReference>
<evidence type="ECO:0000313" key="2">
    <source>
        <dbReference type="EMBL" id="ELP88850.1"/>
    </source>
</evidence>
<evidence type="ECO:0000256" key="1">
    <source>
        <dbReference type="SAM" id="Phobius"/>
    </source>
</evidence>
<dbReference type="PANTHER" id="PTHR45661:SF3">
    <property type="entry name" value="IG-LIKE DOMAIN-CONTAINING PROTEIN"/>
    <property type="match status" value="1"/>
</dbReference>
<keyword evidence="1" id="KW-1133">Transmembrane helix</keyword>
<dbReference type="GeneID" id="14887877"/>
<feature type="transmembrane region" description="Helical" evidence="1">
    <location>
        <begin position="157"/>
        <end position="180"/>
    </location>
</feature>
<dbReference type="InterPro" id="IPR053139">
    <property type="entry name" value="Surface_bspA-like"/>
</dbReference>
<evidence type="ECO:0008006" key="4">
    <source>
        <dbReference type="Google" id="ProtNLM"/>
    </source>
</evidence>